<gene>
    <name evidence="3" type="ORF">ACFP50_32955</name>
</gene>
<dbReference type="InterPro" id="IPR020845">
    <property type="entry name" value="AMP-binding_CS"/>
</dbReference>
<dbReference type="InterPro" id="IPR000873">
    <property type="entry name" value="AMP-dep_synth/lig_dom"/>
</dbReference>
<dbReference type="InterPro" id="IPR042099">
    <property type="entry name" value="ANL_N_sf"/>
</dbReference>
<accession>A0ABW1M873</accession>
<feature type="domain" description="AMP-dependent synthetase/ligase" evidence="1">
    <location>
        <begin position="10"/>
        <end position="379"/>
    </location>
</feature>
<dbReference type="PANTHER" id="PTHR45527">
    <property type="entry name" value="NONRIBOSOMAL PEPTIDE SYNTHETASE"/>
    <property type="match status" value="1"/>
</dbReference>
<dbReference type="Proteomes" id="UP001596242">
    <property type="component" value="Unassembled WGS sequence"/>
</dbReference>
<name>A0ABW1M873_9ACTN</name>
<dbReference type="InterPro" id="IPR025110">
    <property type="entry name" value="AMP-bd_C"/>
</dbReference>
<dbReference type="Gene3D" id="3.30.300.30">
    <property type="match status" value="1"/>
</dbReference>
<comment type="caution">
    <text evidence="3">The sequence shown here is derived from an EMBL/GenBank/DDBJ whole genome shotgun (WGS) entry which is preliminary data.</text>
</comment>
<feature type="domain" description="AMP-binding enzyme C-terminal" evidence="2">
    <location>
        <begin position="446"/>
        <end position="517"/>
    </location>
</feature>
<sequence length="534" mass="56981">MEPATLVDLFAASAERHPERIALDVRDTALTYRQLDAAAARMAAVLARRLPGRPARIGLLAARSLTTYTGYLAALRLGAAVVPLNPSFPAGRLRAIADMTDLDLIVVDVHATARAGELAAAASAAGTDGRKLPPLVTFTDAEAAGGGADAEDDVEPAPVVRVSPEDVAYILYTSGSTGRPRGVPIRHAHVVPTLRWLVEYNAFTPESRVSQNVEISFDVAVFELFATWASGGALVVPRPNDVVRPAPYVNAKRVTHWFCVPSVGGIAARTGALAPDSMPSLEVVMFGGERLLAEQAEQWSAAAPGARLWNLYGPTEVAIVCSGQDLGGKGSLLTAGANGTLPIGEVPPHLDHVILDDGGEPAETGELCVRGVQRFDGYLDPADDVGRFLEWSPGRPAAVHDGTAPLTRDRWYRTGDRVRREHGVLVHLGRLDHQVKLRGHRIELGEVDAALARHPTVRDAVAVVQEHESDAELVAYYTGEAIAQSDLTAFLRARLPVYMIPRRFTHLQKLPLNANGKVDRTAFAAGPHSAAQAG</sequence>
<dbReference type="InterPro" id="IPR045851">
    <property type="entry name" value="AMP-bd_C_sf"/>
</dbReference>
<evidence type="ECO:0000313" key="4">
    <source>
        <dbReference type="Proteomes" id="UP001596242"/>
    </source>
</evidence>
<proteinExistence type="predicted"/>
<protein>
    <submittedName>
        <fullName evidence="3">Amino acid adenylation domain-containing protein</fullName>
    </submittedName>
</protein>
<evidence type="ECO:0000259" key="1">
    <source>
        <dbReference type="Pfam" id="PF00501"/>
    </source>
</evidence>
<dbReference type="Gene3D" id="3.40.50.12780">
    <property type="entry name" value="N-terminal domain of ligase-like"/>
    <property type="match status" value="1"/>
</dbReference>
<reference evidence="4" key="1">
    <citation type="journal article" date="2019" name="Int. J. Syst. Evol. Microbiol.">
        <title>The Global Catalogue of Microorganisms (GCM) 10K type strain sequencing project: providing services to taxonomists for standard genome sequencing and annotation.</title>
        <authorList>
            <consortium name="The Broad Institute Genomics Platform"/>
            <consortium name="The Broad Institute Genome Sequencing Center for Infectious Disease"/>
            <person name="Wu L."/>
            <person name="Ma J."/>
        </authorList>
    </citation>
    <scope>NUCLEOTIDE SEQUENCE [LARGE SCALE GENOMIC DNA]</scope>
    <source>
        <strain evidence="4">JCM 12763</strain>
    </source>
</reference>
<dbReference type="SUPFAM" id="SSF56801">
    <property type="entry name" value="Acetyl-CoA synthetase-like"/>
    <property type="match status" value="1"/>
</dbReference>
<evidence type="ECO:0000259" key="2">
    <source>
        <dbReference type="Pfam" id="PF13193"/>
    </source>
</evidence>
<dbReference type="Pfam" id="PF13193">
    <property type="entry name" value="AMP-binding_C"/>
    <property type="match status" value="1"/>
</dbReference>
<dbReference type="EMBL" id="JBHSPT010000105">
    <property type="protein sequence ID" value="MFC6060036.1"/>
    <property type="molecule type" value="Genomic_DNA"/>
</dbReference>
<evidence type="ECO:0000313" key="3">
    <source>
        <dbReference type="EMBL" id="MFC6060036.1"/>
    </source>
</evidence>
<dbReference type="NCBIfam" id="TIGR01733">
    <property type="entry name" value="AA-adenyl-dom"/>
    <property type="match status" value="1"/>
</dbReference>
<dbReference type="PROSITE" id="PS00455">
    <property type="entry name" value="AMP_BINDING"/>
    <property type="match status" value="1"/>
</dbReference>
<dbReference type="RefSeq" id="WP_386405392.1">
    <property type="nucleotide sequence ID" value="NZ_JBHSPT010000105.1"/>
</dbReference>
<dbReference type="InterPro" id="IPR010071">
    <property type="entry name" value="AA_adenyl_dom"/>
</dbReference>
<keyword evidence="4" id="KW-1185">Reference proteome</keyword>
<dbReference type="Pfam" id="PF00501">
    <property type="entry name" value="AMP-binding"/>
    <property type="match status" value="1"/>
</dbReference>
<dbReference type="PANTHER" id="PTHR45527:SF1">
    <property type="entry name" value="FATTY ACID SYNTHASE"/>
    <property type="match status" value="1"/>
</dbReference>
<organism evidence="3 4">
    <name type="scientific">Streptomyces pratens</name>
    <dbReference type="NCBI Taxonomy" id="887456"/>
    <lineage>
        <taxon>Bacteria</taxon>
        <taxon>Bacillati</taxon>
        <taxon>Actinomycetota</taxon>
        <taxon>Actinomycetes</taxon>
        <taxon>Kitasatosporales</taxon>
        <taxon>Streptomycetaceae</taxon>
        <taxon>Streptomyces</taxon>
    </lineage>
</organism>